<protein>
    <recommendedName>
        <fullName evidence="1">Retrotransposon Copia-like N-terminal domain-containing protein</fullName>
    </recommendedName>
</protein>
<sequence>MSSSETDGVKGEISPLAFPASIHGYESSPIQLTVHKLNGKNYLEWAQSIKLIIDGKGRLGYLTGEIAEPPKDDQKWRGWKSENSMVTAWLINSMEPSIGRIFLFLPTAQEVWDAVRETYSDLENSSQIFDLKTRLWQSRQGEKTVIEYYNEMKGLWQELDLCYDDKWECKHDSLKYHKRMEGDRVYVFLAGLNRDLDEVRGRILGRNPLPSLGEVFAEVRREEGRRKIMLSSKLSPTTETSAMVSKHFTPTVDNRQPKKAAVVCEHCQKPWHTADTCWDLHGKPPNWKPKSARQKGAAVPELINLVWTSISTLKNPQGQLLSVRNK</sequence>
<dbReference type="InterPro" id="IPR029472">
    <property type="entry name" value="Copia-like_N"/>
</dbReference>
<proteinExistence type="predicted"/>
<accession>A0A2Z7CWI8</accession>
<dbReference type="Proteomes" id="UP000250235">
    <property type="component" value="Unassembled WGS sequence"/>
</dbReference>
<dbReference type="Pfam" id="PF14244">
    <property type="entry name" value="Retrotran_gag_3"/>
    <property type="match status" value="1"/>
</dbReference>
<evidence type="ECO:0000313" key="3">
    <source>
        <dbReference type="Proteomes" id="UP000250235"/>
    </source>
</evidence>
<dbReference type="PANTHER" id="PTHR37610">
    <property type="entry name" value="CCHC-TYPE DOMAIN-CONTAINING PROTEIN"/>
    <property type="match status" value="1"/>
</dbReference>
<dbReference type="PANTHER" id="PTHR37610:SF75">
    <property type="entry name" value="RETROTRANSPOSON COPIA-LIKE N-TERMINAL DOMAIN-CONTAINING PROTEIN"/>
    <property type="match status" value="1"/>
</dbReference>
<keyword evidence="3" id="KW-1185">Reference proteome</keyword>
<gene>
    <name evidence="2" type="ORF">F511_09625</name>
</gene>
<dbReference type="OrthoDB" id="1725534at2759"/>
<organism evidence="2 3">
    <name type="scientific">Dorcoceras hygrometricum</name>
    <dbReference type="NCBI Taxonomy" id="472368"/>
    <lineage>
        <taxon>Eukaryota</taxon>
        <taxon>Viridiplantae</taxon>
        <taxon>Streptophyta</taxon>
        <taxon>Embryophyta</taxon>
        <taxon>Tracheophyta</taxon>
        <taxon>Spermatophyta</taxon>
        <taxon>Magnoliopsida</taxon>
        <taxon>eudicotyledons</taxon>
        <taxon>Gunneridae</taxon>
        <taxon>Pentapetalae</taxon>
        <taxon>asterids</taxon>
        <taxon>lamiids</taxon>
        <taxon>Lamiales</taxon>
        <taxon>Gesneriaceae</taxon>
        <taxon>Didymocarpoideae</taxon>
        <taxon>Trichosporeae</taxon>
        <taxon>Loxocarpinae</taxon>
        <taxon>Dorcoceras</taxon>
    </lineage>
</organism>
<dbReference type="EMBL" id="KQ993790">
    <property type="protein sequence ID" value="KZV49029.1"/>
    <property type="molecule type" value="Genomic_DNA"/>
</dbReference>
<feature type="domain" description="Retrotransposon Copia-like N-terminal" evidence="1">
    <location>
        <begin position="30"/>
        <end position="70"/>
    </location>
</feature>
<dbReference type="AlphaFoldDB" id="A0A2Z7CWI8"/>
<name>A0A2Z7CWI8_9LAMI</name>
<evidence type="ECO:0000259" key="1">
    <source>
        <dbReference type="Pfam" id="PF14244"/>
    </source>
</evidence>
<evidence type="ECO:0000313" key="2">
    <source>
        <dbReference type="EMBL" id="KZV49029.1"/>
    </source>
</evidence>
<reference evidence="2 3" key="1">
    <citation type="journal article" date="2015" name="Proc. Natl. Acad. Sci. U.S.A.">
        <title>The resurrection genome of Boea hygrometrica: A blueprint for survival of dehydration.</title>
        <authorList>
            <person name="Xiao L."/>
            <person name="Yang G."/>
            <person name="Zhang L."/>
            <person name="Yang X."/>
            <person name="Zhao S."/>
            <person name="Ji Z."/>
            <person name="Zhou Q."/>
            <person name="Hu M."/>
            <person name="Wang Y."/>
            <person name="Chen M."/>
            <person name="Xu Y."/>
            <person name="Jin H."/>
            <person name="Xiao X."/>
            <person name="Hu G."/>
            <person name="Bao F."/>
            <person name="Hu Y."/>
            <person name="Wan P."/>
            <person name="Li L."/>
            <person name="Deng X."/>
            <person name="Kuang T."/>
            <person name="Xiang C."/>
            <person name="Zhu J.K."/>
            <person name="Oliver M.J."/>
            <person name="He Y."/>
        </authorList>
    </citation>
    <scope>NUCLEOTIDE SEQUENCE [LARGE SCALE GENOMIC DNA]</scope>
    <source>
        <strain evidence="3">cv. XS01</strain>
    </source>
</reference>